<keyword evidence="2" id="KW-0444">Lipid biosynthesis</keyword>
<evidence type="ECO:0000256" key="2">
    <source>
        <dbReference type="ARBA" id="ARBA00022516"/>
    </source>
</evidence>
<sequence length="255" mass="29091">MPASIFSENYKIANFQTEIHGKVTLQFLIDSFIQVSEDESVGLSVGIDDVQETGVTWIVVQQDLHINRLPAANEQVRIETQAAAHTNYFAKRVYRVYDQAEHLLVDVNSLWVMMDLKTRKMVKINEAMTKPFGSEHVKRLPRLTKIPELSGPAEWKMTYPVLFSDIDFNGHVSNTHYVGWMTNTLPFEFLRDYLPTEFSIKYADEVRYGDQVTSQAQLLTTDPNPVTIHQIAVGDRVSATAQIKWTKITPKKASE</sequence>
<evidence type="ECO:0000259" key="9">
    <source>
        <dbReference type="Pfam" id="PF20791"/>
    </source>
</evidence>
<feature type="domain" description="Acyl-ACP thioesterase N-terminal hotdog" evidence="8">
    <location>
        <begin position="5"/>
        <end position="131"/>
    </location>
</feature>
<reference evidence="10" key="1">
    <citation type="submission" date="2022-05" db="EMBL/GenBank/DDBJ databases">
        <authorList>
            <person name="Oliphant S.A."/>
            <person name="Watson-Haigh N.S."/>
            <person name="Sumby K.M."/>
            <person name="Gardner J.M."/>
            <person name="Jiranek V."/>
        </authorList>
    </citation>
    <scope>NUCLEOTIDE SEQUENCE</scope>
    <source>
        <strain evidence="10">KI16_H9</strain>
    </source>
</reference>
<feature type="domain" description="Acyl-ACP thioesterase-like C-terminal" evidence="9">
    <location>
        <begin position="157"/>
        <end position="247"/>
    </location>
</feature>
<evidence type="ECO:0000313" key="11">
    <source>
        <dbReference type="Proteomes" id="UP001056707"/>
    </source>
</evidence>
<evidence type="ECO:0000256" key="4">
    <source>
        <dbReference type="ARBA" id="ARBA00022832"/>
    </source>
</evidence>
<name>A0ABY5BPC7_9LACO</name>
<protein>
    <submittedName>
        <fullName evidence="10">Thioesterase</fullName>
    </submittedName>
</protein>
<dbReference type="InterPro" id="IPR045023">
    <property type="entry name" value="FATA/B"/>
</dbReference>
<evidence type="ECO:0000256" key="1">
    <source>
        <dbReference type="ARBA" id="ARBA00006500"/>
    </source>
</evidence>
<dbReference type="InterPro" id="IPR002864">
    <property type="entry name" value="Acyl-ACP_thioesterase_NHD"/>
</dbReference>
<evidence type="ECO:0000256" key="3">
    <source>
        <dbReference type="ARBA" id="ARBA00022801"/>
    </source>
</evidence>
<keyword evidence="5" id="KW-0809">Transit peptide</keyword>
<dbReference type="Gene3D" id="3.10.129.10">
    <property type="entry name" value="Hotdog Thioesterase"/>
    <property type="match status" value="1"/>
</dbReference>
<keyword evidence="7" id="KW-0275">Fatty acid biosynthesis</keyword>
<dbReference type="Pfam" id="PF20791">
    <property type="entry name" value="Acyl-ACP_TE_C"/>
    <property type="match status" value="1"/>
</dbReference>
<dbReference type="InterPro" id="IPR029069">
    <property type="entry name" value="HotDog_dom_sf"/>
</dbReference>
<dbReference type="EMBL" id="CP097116">
    <property type="protein sequence ID" value="USS84937.1"/>
    <property type="molecule type" value="Genomic_DNA"/>
</dbReference>
<dbReference type="Proteomes" id="UP001056707">
    <property type="component" value="Chromosome"/>
</dbReference>
<gene>
    <name evidence="10" type="ORF">M3M35_06510</name>
</gene>
<keyword evidence="4" id="KW-0276">Fatty acid metabolism</keyword>
<accession>A0ABY5BPC7</accession>
<dbReference type="PANTHER" id="PTHR31727:SF6">
    <property type="entry name" value="OLEOYL-ACYL CARRIER PROTEIN THIOESTERASE 1, CHLOROPLASTIC"/>
    <property type="match status" value="1"/>
</dbReference>
<dbReference type="InterPro" id="IPR049427">
    <property type="entry name" value="Acyl-ACP_TE_C"/>
</dbReference>
<evidence type="ECO:0000313" key="10">
    <source>
        <dbReference type="EMBL" id="USS84937.1"/>
    </source>
</evidence>
<organism evidence="10 11">
    <name type="scientific">Fructilactobacillus myrtifloralis</name>
    <dbReference type="NCBI Taxonomy" id="2940301"/>
    <lineage>
        <taxon>Bacteria</taxon>
        <taxon>Bacillati</taxon>
        <taxon>Bacillota</taxon>
        <taxon>Bacilli</taxon>
        <taxon>Lactobacillales</taxon>
        <taxon>Lactobacillaceae</taxon>
        <taxon>Fructilactobacillus</taxon>
    </lineage>
</organism>
<dbReference type="SUPFAM" id="SSF54637">
    <property type="entry name" value="Thioesterase/thiol ester dehydrase-isomerase"/>
    <property type="match status" value="2"/>
</dbReference>
<dbReference type="Pfam" id="PF01643">
    <property type="entry name" value="Acyl-ACP_TE"/>
    <property type="match status" value="1"/>
</dbReference>
<evidence type="ECO:0000256" key="6">
    <source>
        <dbReference type="ARBA" id="ARBA00023098"/>
    </source>
</evidence>
<evidence type="ECO:0000256" key="7">
    <source>
        <dbReference type="ARBA" id="ARBA00023160"/>
    </source>
</evidence>
<dbReference type="CDD" id="cd00586">
    <property type="entry name" value="4HBT"/>
    <property type="match status" value="1"/>
</dbReference>
<keyword evidence="3" id="KW-0378">Hydrolase</keyword>
<comment type="similarity">
    <text evidence="1">Belongs to the acyl-ACP thioesterase family.</text>
</comment>
<dbReference type="RefSeq" id="WP_252749839.1">
    <property type="nucleotide sequence ID" value="NZ_CP097116.1"/>
</dbReference>
<evidence type="ECO:0000256" key="5">
    <source>
        <dbReference type="ARBA" id="ARBA00022946"/>
    </source>
</evidence>
<proteinExistence type="inferred from homology"/>
<keyword evidence="6" id="KW-0443">Lipid metabolism</keyword>
<dbReference type="PANTHER" id="PTHR31727">
    <property type="entry name" value="OLEOYL-ACYL CARRIER PROTEIN THIOESTERASE 1, CHLOROPLASTIC"/>
    <property type="match status" value="1"/>
</dbReference>
<keyword evidence="11" id="KW-1185">Reference proteome</keyword>
<evidence type="ECO:0000259" key="8">
    <source>
        <dbReference type="Pfam" id="PF01643"/>
    </source>
</evidence>